<accession>A0A6A6PKV6</accession>
<dbReference type="InterPro" id="IPR047794">
    <property type="entry name" value="C45_proenzyme-like"/>
</dbReference>
<sequence>MAPYLGSPDEQQERPKLRQIHCSGSPYEIGFQHGSEARHQVSRTIEFYTGMFKDTAKMDWAQVRELAMDDYEPVIRQKWPHYHEEMRGVAEGARVALADIIACNVRTEITFGLFSDGCTALSWHTAASSFLAQNWDWNEAQKANLVALTIDQSAARKPTIKMITEAGLIGKIGLNFAGVGVCLNAIKMKGADPGRLPCHLGLRMVLDSESREAAVRQLEAFGVASSCHMLIADASGGIGLEWSSADVQKCEMNAAGQVFHSNHYLQKHPSTGPDTNWLADSTFRVARIEELAGGLVRGEPSAEALFEVFKDETNAPGAICRIQKGHSTSATLFNIVMDLKARRAGVTLGRPIDPDDYLELAFD</sequence>
<dbReference type="EMBL" id="MU001640">
    <property type="protein sequence ID" value="KAF2480294.1"/>
    <property type="molecule type" value="Genomic_DNA"/>
</dbReference>
<reference evidence="2" key="1">
    <citation type="journal article" date="2020" name="Stud. Mycol.">
        <title>101 Dothideomycetes genomes: a test case for predicting lifestyles and emergence of pathogens.</title>
        <authorList>
            <person name="Haridas S."/>
            <person name="Albert R."/>
            <person name="Binder M."/>
            <person name="Bloem J."/>
            <person name="Labutti K."/>
            <person name="Salamov A."/>
            <person name="Andreopoulos B."/>
            <person name="Baker S."/>
            <person name="Barry K."/>
            <person name="Bills G."/>
            <person name="Bluhm B."/>
            <person name="Cannon C."/>
            <person name="Castanera R."/>
            <person name="Culley D."/>
            <person name="Daum C."/>
            <person name="Ezra D."/>
            <person name="Gonzalez J."/>
            <person name="Henrissat B."/>
            <person name="Kuo A."/>
            <person name="Liang C."/>
            <person name="Lipzen A."/>
            <person name="Lutzoni F."/>
            <person name="Magnuson J."/>
            <person name="Mondo S."/>
            <person name="Nolan M."/>
            <person name="Ohm R."/>
            <person name="Pangilinan J."/>
            <person name="Park H.-J."/>
            <person name="Ramirez L."/>
            <person name="Alfaro M."/>
            <person name="Sun H."/>
            <person name="Tritt A."/>
            <person name="Yoshinaga Y."/>
            <person name="Zwiers L.-H."/>
            <person name="Turgeon B."/>
            <person name="Goodwin S."/>
            <person name="Spatafora J."/>
            <person name="Crous P."/>
            <person name="Grigoriev I."/>
        </authorList>
    </citation>
    <scope>NUCLEOTIDE SEQUENCE</scope>
    <source>
        <strain evidence="2">CBS 113389</strain>
    </source>
</reference>
<dbReference type="PANTHER" id="PTHR34180:SF1">
    <property type="entry name" value="BETA-ALANYL-DOPAMINE_CARCININE HYDROLASE"/>
    <property type="match status" value="1"/>
</dbReference>
<dbReference type="Proteomes" id="UP000799767">
    <property type="component" value="Unassembled WGS sequence"/>
</dbReference>
<keyword evidence="3" id="KW-1185">Reference proteome</keyword>
<dbReference type="Gene3D" id="1.10.10.2120">
    <property type="match status" value="1"/>
</dbReference>
<dbReference type="InterPro" id="IPR005079">
    <property type="entry name" value="Peptidase_C45_hydrolase"/>
</dbReference>
<proteinExistence type="predicted"/>
<evidence type="ECO:0000313" key="2">
    <source>
        <dbReference type="EMBL" id="KAF2480294.1"/>
    </source>
</evidence>
<name>A0A6A6PKV6_9PEZI</name>
<dbReference type="OrthoDB" id="189997at2759"/>
<protein>
    <submittedName>
        <fullName evidence="2">Acyl-coenzyme A:6-aminopenicillanic acid acyl-transferase-domain-containing protein</fullName>
    </submittedName>
</protein>
<dbReference type="Gene3D" id="3.60.60.10">
    <property type="entry name" value="Penicillin V Acylase, Chain A"/>
    <property type="match status" value="1"/>
</dbReference>
<feature type="domain" description="Peptidase C45 hydrolase" evidence="1">
    <location>
        <begin position="128"/>
        <end position="352"/>
    </location>
</feature>
<evidence type="ECO:0000313" key="3">
    <source>
        <dbReference type="Proteomes" id="UP000799767"/>
    </source>
</evidence>
<dbReference type="InterPro" id="IPR047801">
    <property type="entry name" value="Peptidase_C45"/>
</dbReference>
<evidence type="ECO:0000259" key="1">
    <source>
        <dbReference type="Pfam" id="PF03417"/>
    </source>
</evidence>
<dbReference type="PANTHER" id="PTHR34180">
    <property type="entry name" value="PEPTIDASE C45"/>
    <property type="match status" value="1"/>
</dbReference>
<dbReference type="GeneID" id="54479150"/>
<dbReference type="RefSeq" id="XP_033586864.1">
    <property type="nucleotide sequence ID" value="XM_033738148.1"/>
</dbReference>
<keyword evidence="2" id="KW-0808">Transferase</keyword>
<dbReference type="Pfam" id="PF03417">
    <property type="entry name" value="AAT"/>
    <property type="match status" value="1"/>
</dbReference>
<dbReference type="NCBIfam" id="NF040521">
    <property type="entry name" value="C45_proenzyme"/>
    <property type="match status" value="1"/>
</dbReference>
<dbReference type="AlphaFoldDB" id="A0A6A6PKV6"/>
<dbReference type="GO" id="GO:0016740">
    <property type="term" value="F:transferase activity"/>
    <property type="evidence" value="ECO:0007669"/>
    <property type="project" value="UniProtKB-KW"/>
</dbReference>
<organism evidence="2 3">
    <name type="scientific">Neohortaea acidophila</name>
    <dbReference type="NCBI Taxonomy" id="245834"/>
    <lineage>
        <taxon>Eukaryota</taxon>
        <taxon>Fungi</taxon>
        <taxon>Dikarya</taxon>
        <taxon>Ascomycota</taxon>
        <taxon>Pezizomycotina</taxon>
        <taxon>Dothideomycetes</taxon>
        <taxon>Dothideomycetidae</taxon>
        <taxon>Mycosphaerellales</taxon>
        <taxon>Teratosphaeriaceae</taxon>
        <taxon>Neohortaea</taxon>
    </lineage>
</organism>
<gene>
    <name evidence="2" type="ORF">BDY17DRAFT_348849</name>
</gene>